<keyword evidence="14" id="KW-0732">Signal</keyword>
<dbReference type="GO" id="GO:0022904">
    <property type="term" value="P:respiratory electron transport chain"/>
    <property type="evidence" value="ECO:0007669"/>
    <property type="project" value="InterPro"/>
</dbReference>
<evidence type="ECO:0000259" key="15">
    <source>
        <dbReference type="Pfam" id="PF01292"/>
    </source>
</evidence>
<dbReference type="RefSeq" id="WP_013345009.1">
    <property type="nucleotide sequence ID" value="NC_014541.1"/>
</dbReference>
<evidence type="ECO:0000256" key="5">
    <source>
        <dbReference type="ARBA" id="ARBA00022475"/>
    </source>
</evidence>
<feature type="domain" description="Cytochrome b561 bacterial/Ni-hydrogenase" evidence="15">
    <location>
        <begin position="119"/>
        <end position="294"/>
    </location>
</feature>
<dbReference type="InterPro" id="IPR051817">
    <property type="entry name" value="FDH_cytochrome_b556_subunit"/>
</dbReference>
<dbReference type="InterPro" id="IPR006471">
    <property type="entry name" value="Formate_DH_gsu"/>
</dbReference>
<keyword evidence="6" id="KW-0349">Heme</keyword>
<feature type="transmembrane region" description="Helical" evidence="13">
    <location>
        <begin position="168"/>
        <end position="188"/>
    </location>
</feature>
<keyword evidence="16" id="KW-0560">Oxidoreductase</keyword>
<dbReference type="KEGG" id="fbl:Fbal_1499"/>
<dbReference type="STRING" id="550540.Fbal_1499"/>
<evidence type="ECO:0000313" key="16">
    <source>
        <dbReference type="EMBL" id="ADN75703.1"/>
    </source>
</evidence>
<evidence type="ECO:0000256" key="12">
    <source>
        <dbReference type="ARBA" id="ARBA00023136"/>
    </source>
</evidence>
<evidence type="ECO:0000256" key="13">
    <source>
        <dbReference type="SAM" id="Phobius"/>
    </source>
</evidence>
<dbReference type="GO" id="GO:0008863">
    <property type="term" value="F:formate dehydrogenase (NAD+) activity"/>
    <property type="evidence" value="ECO:0007669"/>
    <property type="project" value="InterPro"/>
</dbReference>
<evidence type="ECO:0000256" key="10">
    <source>
        <dbReference type="ARBA" id="ARBA00022989"/>
    </source>
</evidence>
<feature type="chain" id="PRO_5003151709" evidence="14">
    <location>
        <begin position="23"/>
        <end position="323"/>
    </location>
</feature>
<keyword evidence="5" id="KW-1003">Cell membrane</keyword>
<evidence type="ECO:0000256" key="7">
    <source>
        <dbReference type="ARBA" id="ARBA00022692"/>
    </source>
</evidence>
<dbReference type="GO" id="GO:0009055">
    <property type="term" value="F:electron transfer activity"/>
    <property type="evidence" value="ECO:0007669"/>
    <property type="project" value="InterPro"/>
</dbReference>
<organism evidence="16 17">
    <name type="scientific">Ferrimonas balearica (strain DSM 9799 / CCM 4581 / KCTC 23876 / PAT)</name>
    <dbReference type="NCBI Taxonomy" id="550540"/>
    <lineage>
        <taxon>Bacteria</taxon>
        <taxon>Pseudomonadati</taxon>
        <taxon>Pseudomonadota</taxon>
        <taxon>Gammaproteobacteria</taxon>
        <taxon>Alteromonadales</taxon>
        <taxon>Ferrimonadaceae</taxon>
        <taxon>Ferrimonas</taxon>
    </lineage>
</organism>
<dbReference type="Proteomes" id="UP000006683">
    <property type="component" value="Chromosome"/>
</dbReference>
<evidence type="ECO:0000256" key="2">
    <source>
        <dbReference type="ARBA" id="ARBA00004651"/>
    </source>
</evidence>
<evidence type="ECO:0000256" key="4">
    <source>
        <dbReference type="ARBA" id="ARBA00022448"/>
    </source>
</evidence>
<evidence type="ECO:0000256" key="1">
    <source>
        <dbReference type="ARBA" id="ARBA00001971"/>
    </source>
</evidence>
<keyword evidence="12 13" id="KW-0472">Membrane</keyword>
<dbReference type="InterPro" id="IPR016174">
    <property type="entry name" value="Di-haem_cyt_TM"/>
</dbReference>
<comment type="cofactor">
    <cofactor evidence="1">
        <name>heme</name>
        <dbReference type="ChEBI" id="CHEBI:30413"/>
    </cofactor>
</comment>
<evidence type="ECO:0000256" key="8">
    <source>
        <dbReference type="ARBA" id="ARBA00022723"/>
    </source>
</evidence>
<evidence type="ECO:0000256" key="9">
    <source>
        <dbReference type="ARBA" id="ARBA00022982"/>
    </source>
</evidence>
<gene>
    <name evidence="16" type="ordered locus">Fbal_1499</name>
</gene>
<dbReference type="eggNOG" id="COG2864">
    <property type="taxonomic scope" value="Bacteria"/>
</dbReference>
<evidence type="ECO:0000256" key="3">
    <source>
        <dbReference type="ARBA" id="ARBA00010747"/>
    </source>
</evidence>
<keyword evidence="7 13" id="KW-0812">Transmembrane</keyword>
<dbReference type="AlphaFoldDB" id="E1SP78"/>
<keyword evidence="11" id="KW-0408">Iron</keyword>
<accession>E1SP78</accession>
<keyword evidence="8" id="KW-0479">Metal-binding</keyword>
<comment type="similarity">
    <text evidence="3">Belongs to the formate dehydrogenase gamma subunit family.</text>
</comment>
<keyword evidence="9" id="KW-0249">Electron transport</keyword>
<evidence type="ECO:0000256" key="11">
    <source>
        <dbReference type="ARBA" id="ARBA00023004"/>
    </source>
</evidence>
<name>E1SP78_FERBD</name>
<reference evidence="16 17" key="1">
    <citation type="journal article" date="2010" name="Stand. Genomic Sci.">
        <title>Complete genome sequence of Ferrimonas balearica type strain (PAT).</title>
        <authorList>
            <person name="Nolan M."/>
            <person name="Sikorski J."/>
            <person name="Davenport K."/>
            <person name="Lucas S."/>
            <person name="Glavina Del Rio T."/>
            <person name="Tice H."/>
            <person name="Cheng J."/>
            <person name="Goodwin L."/>
            <person name="Pitluck S."/>
            <person name="Liolios K."/>
            <person name="Ivanova N."/>
            <person name="Mavromatis K."/>
            <person name="Ovchinnikova G."/>
            <person name="Pati A."/>
            <person name="Chen A."/>
            <person name="Palaniappan K."/>
            <person name="Land M."/>
            <person name="Hauser L."/>
            <person name="Chang Y."/>
            <person name="Jeffries C."/>
            <person name="Tapia R."/>
            <person name="Brettin T."/>
            <person name="Detter J."/>
            <person name="Han C."/>
            <person name="Yasawong M."/>
            <person name="Rohde M."/>
            <person name="Tindall B."/>
            <person name="Goker M."/>
            <person name="Woyke T."/>
            <person name="Bristow J."/>
            <person name="Eisen J."/>
            <person name="Markowitz V."/>
            <person name="Hugenholtz P."/>
            <person name="Kyrpides N."/>
            <person name="Klenk H."/>
            <person name="Lapidus A."/>
        </authorList>
    </citation>
    <scope>NUCLEOTIDE SEQUENCE [LARGE SCALE GENOMIC DNA]</scope>
    <source>
        <strain evidence="17">DSM 9799 / CCM 4581 / KCTC 23876 / PAT</strain>
    </source>
</reference>
<dbReference type="Pfam" id="PF01292">
    <property type="entry name" value="Ni_hydr_CYTB"/>
    <property type="match status" value="1"/>
</dbReference>
<dbReference type="SUPFAM" id="SSF81342">
    <property type="entry name" value="Transmembrane di-heme cytochromes"/>
    <property type="match status" value="1"/>
</dbReference>
<keyword evidence="10 13" id="KW-1133">Transmembrane helix</keyword>
<evidence type="ECO:0000256" key="6">
    <source>
        <dbReference type="ARBA" id="ARBA00022617"/>
    </source>
</evidence>
<protein>
    <submittedName>
        <fullName evidence="16">Formate dehydrogenase gamma subunit</fullName>
        <ecNumber evidence="16">1.2.1.2</ecNumber>
    </submittedName>
</protein>
<dbReference type="FunFam" id="1.20.950.20:FF:000002">
    <property type="entry name" value="Formate dehydrogenase cytochrome b556 subunit"/>
    <property type="match status" value="1"/>
</dbReference>
<feature type="transmembrane region" description="Helical" evidence="13">
    <location>
        <begin position="265"/>
        <end position="287"/>
    </location>
</feature>
<keyword evidence="17" id="KW-1185">Reference proteome</keyword>
<dbReference type="NCBIfam" id="TIGR01583">
    <property type="entry name" value="formate-DH-gamm"/>
    <property type="match status" value="1"/>
</dbReference>
<dbReference type="InterPro" id="IPR011577">
    <property type="entry name" value="Cyt_b561_bac/Ni-Hgenase"/>
</dbReference>
<dbReference type="GeneID" id="67181716"/>
<feature type="transmembrane region" description="Helical" evidence="13">
    <location>
        <begin position="84"/>
        <end position="104"/>
    </location>
</feature>
<keyword evidence="4" id="KW-0813">Transport</keyword>
<dbReference type="OrthoDB" id="9790598at2"/>
<feature type="transmembrane region" description="Helical" evidence="13">
    <location>
        <begin position="232"/>
        <end position="253"/>
    </location>
</feature>
<dbReference type="EMBL" id="CP002209">
    <property type="protein sequence ID" value="ADN75703.1"/>
    <property type="molecule type" value="Genomic_DNA"/>
</dbReference>
<evidence type="ECO:0000256" key="14">
    <source>
        <dbReference type="SAM" id="SignalP"/>
    </source>
</evidence>
<dbReference type="PANTHER" id="PTHR30074">
    <property type="entry name" value="FORMATE DEHYDROGENASE, NITRATE-INDUCIBLE, CYTOCHROME B556 FDN SUBUNIT"/>
    <property type="match status" value="1"/>
</dbReference>
<dbReference type="HOGENOM" id="CLU_047957_0_0_6"/>
<evidence type="ECO:0000313" key="17">
    <source>
        <dbReference type="Proteomes" id="UP000006683"/>
    </source>
</evidence>
<dbReference type="GO" id="GO:0046872">
    <property type="term" value="F:metal ion binding"/>
    <property type="evidence" value="ECO:0007669"/>
    <property type="project" value="UniProtKB-KW"/>
</dbReference>
<dbReference type="GO" id="GO:0036397">
    <property type="term" value="F:formate dehydrogenase (quinone) activity"/>
    <property type="evidence" value="ECO:0007669"/>
    <property type="project" value="TreeGrafter"/>
</dbReference>
<dbReference type="PANTHER" id="PTHR30074:SF6">
    <property type="entry name" value="FORMATE DEHYDROGENASE GAMMA SUBUNIT"/>
    <property type="match status" value="1"/>
</dbReference>
<dbReference type="EC" id="1.2.1.2" evidence="16"/>
<dbReference type="GO" id="GO:0009326">
    <property type="term" value="C:formate dehydrogenase complex"/>
    <property type="evidence" value="ECO:0007669"/>
    <property type="project" value="InterPro"/>
</dbReference>
<feature type="signal peptide" evidence="14">
    <location>
        <begin position="1"/>
        <end position="22"/>
    </location>
</feature>
<sequence>MKIRFGILPALLLAGATFGAVAQQAEAPQPQLWSPVTHEVVQGDIPEIRGIAADHVLPASSWTVNQAELTGLDTLGNAQFNADLLLFGVFGVAVLFALFVMINGKAKLTHGFSGKLVPRWSKTDVAVHWIGAIACMGLILTGLVMAAGRFYLDPLMMEARWQGLVNAMVAWHNFLAFPFIVGALVMMVKWAPKQMPEACDLAWFKSCGGYLNFGSFKGKHPDAGFANAGEKLWFWCFTLFGLILIGTGLVMMFPSLVSTKDAANLALVLHLVGALIVGAFSVVHIFMATIMSEGGMECMVSGQCDENWAKQHHNLWYDKLSRS</sequence>
<dbReference type="GO" id="GO:0015944">
    <property type="term" value="P:formate oxidation"/>
    <property type="evidence" value="ECO:0007669"/>
    <property type="project" value="TreeGrafter"/>
</dbReference>
<dbReference type="Gene3D" id="1.20.950.20">
    <property type="entry name" value="Transmembrane di-heme cytochromes, Chain C"/>
    <property type="match status" value="1"/>
</dbReference>
<proteinExistence type="inferred from homology"/>
<feature type="transmembrane region" description="Helical" evidence="13">
    <location>
        <begin position="125"/>
        <end position="148"/>
    </location>
</feature>
<comment type="subcellular location">
    <subcellularLocation>
        <location evidence="2">Cell membrane</location>
        <topology evidence="2">Multi-pass membrane protein</topology>
    </subcellularLocation>
</comment>
<dbReference type="GO" id="GO:0009061">
    <property type="term" value="P:anaerobic respiration"/>
    <property type="evidence" value="ECO:0007669"/>
    <property type="project" value="TreeGrafter"/>
</dbReference>
<dbReference type="GO" id="GO:0005886">
    <property type="term" value="C:plasma membrane"/>
    <property type="evidence" value="ECO:0007669"/>
    <property type="project" value="UniProtKB-SubCell"/>
</dbReference>